<evidence type="ECO:0000256" key="1">
    <source>
        <dbReference type="ARBA" id="ARBA00001352"/>
    </source>
</evidence>
<dbReference type="SFLD" id="SFLDS00029">
    <property type="entry name" value="Radical_SAM"/>
    <property type="match status" value="1"/>
</dbReference>
<dbReference type="InterPro" id="IPR013785">
    <property type="entry name" value="Aldolase_TIM"/>
</dbReference>
<evidence type="ECO:0000256" key="12">
    <source>
        <dbReference type="ARBA" id="ARBA00023235"/>
    </source>
</evidence>
<organism evidence="17 18">
    <name type="scientific">Halopseudomonas xinjiangensis</name>
    <dbReference type="NCBI Taxonomy" id="487184"/>
    <lineage>
        <taxon>Bacteria</taxon>
        <taxon>Pseudomonadati</taxon>
        <taxon>Pseudomonadota</taxon>
        <taxon>Gammaproteobacteria</taxon>
        <taxon>Pseudomonadales</taxon>
        <taxon>Pseudomonadaceae</taxon>
        <taxon>Halopseudomonas</taxon>
    </lineage>
</organism>
<dbReference type="GO" id="GO:0051539">
    <property type="term" value="F:4 iron, 4 sulfur cluster binding"/>
    <property type="evidence" value="ECO:0007669"/>
    <property type="project" value="UniProtKB-KW"/>
</dbReference>
<comment type="cofactor">
    <cofactor evidence="3">
        <name>[4Fe-4S] cluster</name>
        <dbReference type="ChEBI" id="CHEBI:49883"/>
    </cofactor>
</comment>
<feature type="domain" description="Radical SAM core" evidence="16">
    <location>
        <begin position="105"/>
        <end position="320"/>
    </location>
</feature>
<keyword evidence="12" id="KW-0413">Isomerase</keyword>
<comment type="catalytic activity">
    <reaction evidence="1">
        <text>L-lysine = D-beta-lysine</text>
        <dbReference type="Rhea" id="RHEA:44148"/>
        <dbReference type="ChEBI" id="CHEBI:32551"/>
        <dbReference type="ChEBI" id="CHEBI:84138"/>
    </reaction>
</comment>
<evidence type="ECO:0000256" key="13">
    <source>
        <dbReference type="ARBA" id="ARBA00030756"/>
    </source>
</evidence>
<evidence type="ECO:0000259" key="16">
    <source>
        <dbReference type="PROSITE" id="PS51918"/>
    </source>
</evidence>
<dbReference type="GO" id="GO:0046872">
    <property type="term" value="F:metal ion binding"/>
    <property type="evidence" value="ECO:0007669"/>
    <property type="project" value="UniProtKB-KW"/>
</dbReference>
<evidence type="ECO:0000256" key="15">
    <source>
        <dbReference type="PIRSR" id="PIRSR603739-50"/>
    </source>
</evidence>
<dbReference type="OrthoDB" id="9770937at2"/>
<gene>
    <name evidence="17" type="ORF">SAMN05216421_0366</name>
</gene>
<evidence type="ECO:0000313" key="17">
    <source>
        <dbReference type="EMBL" id="SDR81282.1"/>
    </source>
</evidence>
<reference evidence="18" key="1">
    <citation type="submission" date="2016-10" db="EMBL/GenBank/DDBJ databases">
        <authorList>
            <person name="Varghese N."/>
            <person name="Submissions S."/>
        </authorList>
    </citation>
    <scope>NUCLEOTIDE SEQUENCE [LARGE SCALE GENOMIC DNA]</scope>
    <source>
        <strain evidence="18">NRRL B-51270</strain>
    </source>
</reference>
<keyword evidence="11 14" id="KW-0411">Iron-sulfur</keyword>
<dbReference type="PANTHER" id="PTHR30538">
    <property type="entry name" value="LYSINE 2,3-AMINOMUTASE-RELATED"/>
    <property type="match status" value="1"/>
</dbReference>
<evidence type="ECO:0000256" key="4">
    <source>
        <dbReference type="ARBA" id="ARBA00008703"/>
    </source>
</evidence>
<feature type="binding site" evidence="14">
    <location>
        <position position="126"/>
    </location>
    <ligand>
        <name>[4Fe-4S] cluster</name>
        <dbReference type="ChEBI" id="CHEBI:49883"/>
        <note>4Fe-4S-S-AdoMet</note>
    </ligand>
</feature>
<evidence type="ECO:0000256" key="5">
    <source>
        <dbReference type="ARBA" id="ARBA00022363"/>
    </source>
</evidence>
<proteinExistence type="inferred from homology"/>
<dbReference type="GO" id="GO:0016853">
    <property type="term" value="F:isomerase activity"/>
    <property type="evidence" value="ECO:0007669"/>
    <property type="project" value="UniProtKB-KW"/>
</dbReference>
<evidence type="ECO:0000256" key="14">
    <source>
        <dbReference type="PIRSR" id="PIRSR004911-1"/>
    </source>
</evidence>
<dbReference type="InterPro" id="IPR007197">
    <property type="entry name" value="rSAM"/>
</dbReference>
<evidence type="ECO:0000256" key="3">
    <source>
        <dbReference type="ARBA" id="ARBA00001966"/>
    </source>
</evidence>
<dbReference type="PIRSF" id="PIRSF004911">
    <property type="entry name" value="DUF160"/>
    <property type="match status" value="1"/>
</dbReference>
<evidence type="ECO:0000256" key="10">
    <source>
        <dbReference type="ARBA" id="ARBA00023004"/>
    </source>
</evidence>
<evidence type="ECO:0000256" key="6">
    <source>
        <dbReference type="ARBA" id="ARBA00022485"/>
    </source>
</evidence>
<evidence type="ECO:0000256" key="7">
    <source>
        <dbReference type="ARBA" id="ARBA00022691"/>
    </source>
</evidence>
<dbReference type="PROSITE" id="PS51918">
    <property type="entry name" value="RADICAL_SAM"/>
    <property type="match status" value="1"/>
</dbReference>
<keyword evidence="8 14" id="KW-0479">Metal-binding</keyword>
<comment type="similarity">
    <text evidence="4">Belongs to the radical SAM superfamily. KamA family.</text>
</comment>
<dbReference type="Pfam" id="PF04055">
    <property type="entry name" value="Radical_SAM"/>
    <property type="match status" value="1"/>
</dbReference>
<dbReference type="InterPro" id="IPR022462">
    <property type="entry name" value="EpmB"/>
</dbReference>
<dbReference type="Proteomes" id="UP000243207">
    <property type="component" value="Chromosome I"/>
</dbReference>
<dbReference type="Gene3D" id="3.20.20.70">
    <property type="entry name" value="Aldolase class I"/>
    <property type="match status" value="1"/>
</dbReference>
<feature type="binding site" evidence="14">
    <location>
        <position position="119"/>
    </location>
    <ligand>
        <name>[4Fe-4S] cluster</name>
        <dbReference type="ChEBI" id="CHEBI:49883"/>
        <note>4Fe-4S-S-AdoMet</note>
    </ligand>
</feature>
<dbReference type="NCBIfam" id="TIGR03821">
    <property type="entry name" value="EFP_modif_epmB"/>
    <property type="match status" value="1"/>
</dbReference>
<keyword evidence="6 14" id="KW-0004">4Fe-4S</keyword>
<dbReference type="SFLD" id="SFLDF00314">
    <property type="entry name" value="L-lysine_2_3-aminomutase_(yjeK"/>
    <property type="match status" value="1"/>
</dbReference>
<dbReference type="SUPFAM" id="SSF102114">
    <property type="entry name" value="Radical SAM enzymes"/>
    <property type="match status" value="1"/>
</dbReference>
<comment type="cofactor">
    <cofactor evidence="2 15">
        <name>pyridoxal 5'-phosphate</name>
        <dbReference type="ChEBI" id="CHEBI:597326"/>
    </cofactor>
</comment>
<dbReference type="AlphaFoldDB" id="A0A1H1M451"/>
<dbReference type="NCBIfam" id="TIGR00238">
    <property type="entry name" value="KamA family radical SAM protein"/>
    <property type="match status" value="1"/>
</dbReference>
<keyword evidence="9 15" id="KW-0663">Pyridoxal phosphate</keyword>
<keyword evidence="18" id="KW-1185">Reference proteome</keyword>
<evidence type="ECO:0000256" key="9">
    <source>
        <dbReference type="ARBA" id="ARBA00022898"/>
    </source>
</evidence>
<dbReference type="CDD" id="cd01335">
    <property type="entry name" value="Radical_SAM"/>
    <property type="match status" value="1"/>
</dbReference>
<feature type="binding site" evidence="14">
    <location>
        <position position="123"/>
    </location>
    <ligand>
        <name>[4Fe-4S] cluster</name>
        <dbReference type="ChEBI" id="CHEBI:49883"/>
        <note>4Fe-4S-S-AdoMet</note>
    </ligand>
</feature>
<accession>A0A1H1M451</accession>
<feature type="modified residue" description="N6-(pyridoxal phosphate)lysine" evidence="15">
    <location>
        <position position="331"/>
    </location>
</feature>
<dbReference type="SFLD" id="SFLDG01070">
    <property type="entry name" value="PLP-dependent"/>
    <property type="match status" value="1"/>
</dbReference>
<dbReference type="EMBL" id="LT629736">
    <property type="protein sequence ID" value="SDR81282.1"/>
    <property type="molecule type" value="Genomic_DNA"/>
</dbReference>
<dbReference type="RefSeq" id="WP_093391547.1">
    <property type="nucleotide sequence ID" value="NZ_LT629736.1"/>
</dbReference>
<dbReference type="InterPro" id="IPR003739">
    <property type="entry name" value="Lys_aminomutase/Glu_NH3_mut"/>
</dbReference>
<dbReference type="PANTHER" id="PTHR30538:SF1">
    <property type="entry name" value="L-LYSINE 2,3-AMINOMUTASE"/>
    <property type="match status" value="1"/>
</dbReference>
<name>A0A1H1M451_9GAMM</name>
<protein>
    <recommendedName>
        <fullName evidence="5">L-lysine 2,3-aminomutase</fullName>
    </recommendedName>
    <alternativeName>
        <fullName evidence="13">EF-P post-translational modification enzyme B</fullName>
    </alternativeName>
</protein>
<keyword evidence="7" id="KW-0949">S-adenosyl-L-methionine</keyword>
<evidence type="ECO:0000256" key="11">
    <source>
        <dbReference type="ARBA" id="ARBA00023014"/>
    </source>
</evidence>
<dbReference type="InterPro" id="IPR058240">
    <property type="entry name" value="rSAM_sf"/>
</dbReference>
<evidence type="ECO:0000256" key="2">
    <source>
        <dbReference type="ARBA" id="ARBA00001933"/>
    </source>
</evidence>
<dbReference type="STRING" id="487184.SAMN05216421_0366"/>
<evidence type="ECO:0000256" key="8">
    <source>
        <dbReference type="ARBA" id="ARBA00022723"/>
    </source>
</evidence>
<sequence>MIHVSSAPVESVSWQSLLAGSITDPAELLRRLGLSEDLLAPAIAASGSFALRVPEPYLSRMRPGDPNDPLLRQVLPLGEELVDQPGYVTDPLGEQHANARPGIIHKYHGRLLLVVSAGCAVNCRYCFRRHFPYADNSLSTSEWQDALDYIRSDTSIAEVIYSGGDPLAANDRRLAWLTQEIAAIPHVRRLRVHTRLPVVIPQRVTPALLDALCGTRLPVTMVLHCNHANELDRELADAVRRLRNGGITLLNQAVLLRGVNDSLGAQMALSESLGDHGVLPYYLHVLDQVKGASHFHVPDEQAIALVGRMMIRLPGFLVPRLVREIAGEPGKVPLPVSLGGTELHHALRTF</sequence>
<keyword evidence="10" id="KW-0408">Iron</keyword>
<evidence type="ECO:0000313" key="18">
    <source>
        <dbReference type="Proteomes" id="UP000243207"/>
    </source>
</evidence>